<gene>
    <name evidence="3" type="ORF">LCGC14_1606940</name>
</gene>
<dbReference type="Gene3D" id="3.30.70.370">
    <property type="match status" value="1"/>
</dbReference>
<keyword evidence="1" id="KW-0235">DNA replication</keyword>
<dbReference type="InterPro" id="IPR002298">
    <property type="entry name" value="DNA_polymerase_A"/>
</dbReference>
<dbReference type="AlphaFoldDB" id="A0A0F9I9U8"/>
<dbReference type="PRINTS" id="PR00868">
    <property type="entry name" value="DNAPOLI"/>
</dbReference>
<organism evidence="3">
    <name type="scientific">marine sediment metagenome</name>
    <dbReference type="NCBI Taxonomy" id="412755"/>
    <lineage>
        <taxon>unclassified sequences</taxon>
        <taxon>metagenomes</taxon>
        <taxon>ecological metagenomes</taxon>
    </lineage>
</organism>
<dbReference type="InterPro" id="IPR043502">
    <property type="entry name" value="DNA/RNA_pol_sf"/>
</dbReference>
<dbReference type="Gene3D" id="1.10.150.20">
    <property type="entry name" value="5' to 3' exonuclease, C-terminal subdomain"/>
    <property type="match status" value="1"/>
</dbReference>
<dbReference type="GO" id="GO:0006261">
    <property type="term" value="P:DNA-templated DNA replication"/>
    <property type="evidence" value="ECO:0007669"/>
    <property type="project" value="InterPro"/>
</dbReference>
<evidence type="ECO:0000256" key="1">
    <source>
        <dbReference type="ARBA" id="ARBA00022705"/>
    </source>
</evidence>
<proteinExistence type="predicted"/>
<evidence type="ECO:0000313" key="3">
    <source>
        <dbReference type="EMBL" id="KKM24252.1"/>
    </source>
</evidence>
<dbReference type="SMART" id="SM00482">
    <property type="entry name" value="POLAc"/>
    <property type="match status" value="1"/>
</dbReference>
<dbReference type="GO" id="GO:0003677">
    <property type="term" value="F:DNA binding"/>
    <property type="evidence" value="ECO:0007669"/>
    <property type="project" value="InterPro"/>
</dbReference>
<dbReference type="Pfam" id="PF00476">
    <property type="entry name" value="DNA_pol_A"/>
    <property type="match status" value="1"/>
</dbReference>
<sequence length="349" mass="40829">MNVLIQIRKLQKIRDTYLGGFLREQVNGIIHTSFNLHLVKTFRSSSDRPNIQNIPIRDEESMQITRQALFPRPGHQLLEIDYSGLEVRIAACYHKDPTMIKYLEDGFDMHADMAKQIFMINEFDKNIPEHSYLRAAAKNGFVFPEFYGDYYRNCAEGMACNWGKLPYGRWESNQGVNTSEGSLGAHMISKGVKSLDDFTDHIQEIEKDFWGNRFREYARWKKRWWRDYQKTGFIKMKTGFTCSGVMGMNDCINHPIQGAAFHCLLWAFIELDKIMCKEKWQSRLIGQIHDDIIFDIHPPELKMVLRMAQKITCEELPRAWDWINVPLTIDAEVCDVDVSWADKKKIEIT</sequence>
<comment type="caution">
    <text evidence="3">The sequence shown here is derived from an EMBL/GenBank/DDBJ whole genome shotgun (WGS) entry which is preliminary data.</text>
</comment>
<evidence type="ECO:0000259" key="2">
    <source>
        <dbReference type="SMART" id="SM00482"/>
    </source>
</evidence>
<dbReference type="GO" id="GO:0003887">
    <property type="term" value="F:DNA-directed DNA polymerase activity"/>
    <property type="evidence" value="ECO:0007669"/>
    <property type="project" value="InterPro"/>
</dbReference>
<reference evidence="3" key="1">
    <citation type="journal article" date="2015" name="Nature">
        <title>Complex archaea that bridge the gap between prokaryotes and eukaryotes.</title>
        <authorList>
            <person name="Spang A."/>
            <person name="Saw J.H."/>
            <person name="Jorgensen S.L."/>
            <person name="Zaremba-Niedzwiedzka K."/>
            <person name="Martijn J."/>
            <person name="Lind A.E."/>
            <person name="van Eijk R."/>
            <person name="Schleper C."/>
            <person name="Guy L."/>
            <person name="Ettema T.J."/>
        </authorList>
    </citation>
    <scope>NUCLEOTIDE SEQUENCE</scope>
</reference>
<dbReference type="GO" id="GO:0006302">
    <property type="term" value="P:double-strand break repair"/>
    <property type="evidence" value="ECO:0007669"/>
    <property type="project" value="TreeGrafter"/>
</dbReference>
<feature type="domain" description="DNA-directed DNA polymerase family A palm" evidence="2">
    <location>
        <begin position="61"/>
        <end position="300"/>
    </location>
</feature>
<protein>
    <recommendedName>
        <fullName evidence="2">DNA-directed DNA polymerase family A palm domain-containing protein</fullName>
    </recommendedName>
</protein>
<accession>A0A0F9I9U8</accession>
<dbReference type="PANTHER" id="PTHR10133:SF27">
    <property type="entry name" value="DNA POLYMERASE NU"/>
    <property type="match status" value="1"/>
</dbReference>
<dbReference type="EMBL" id="LAZR01012960">
    <property type="protein sequence ID" value="KKM24252.1"/>
    <property type="molecule type" value="Genomic_DNA"/>
</dbReference>
<dbReference type="SUPFAM" id="SSF56672">
    <property type="entry name" value="DNA/RNA polymerases"/>
    <property type="match status" value="1"/>
</dbReference>
<name>A0A0F9I9U8_9ZZZZ</name>
<dbReference type="PANTHER" id="PTHR10133">
    <property type="entry name" value="DNA POLYMERASE I"/>
    <property type="match status" value="1"/>
</dbReference>
<dbReference type="InterPro" id="IPR001098">
    <property type="entry name" value="DNA-dir_DNA_pol_A_palm_dom"/>
</dbReference>